<protein>
    <submittedName>
        <fullName evidence="1">Uncharacterized protein</fullName>
    </submittedName>
</protein>
<keyword evidence="2" id="KW-1185">Reference proteome</keyword>
<dbReference type="EMBL" id="JADGJW010001012">
    <property type="protein sequence ID" value="KAJ3208111.1"/>
    <property type="molecule type" value="Genomic_DNA"/>
</dbReference>
<proteinExistence type="predicted"/>
<gene>
    <name evidence="1" type="ORF">HK099_000130</name>
</gene>
<accession>A0AAD5TV33</accession>
<organism evidence="1 2">
    <name type="scientific">Clydaea vesicula</name>
    <dbReference type="NCBI Taxonomy" id="447962"/>
    <lineage>
        <taxon>Eukaryota</taxon>
        <taxon>Fungi</taxon>
        <taxon>Fungi incertae sedis</taxon>
        <taxon>Chytridiomycota</taxon>
        <taxon>Chytridiomycota incertae sedis</taxon>
        <taxon>Chytridiomycetes</taxon>
        <taxon>Lobulomycetales</taxon>
        <taxon>Lobulomycetaceae</taxon>
        <taxon>Clydaea</taxon>
    </lineage>
</organism>
<evidence type="ECO:0000313" key="1">
    <source>
        <dbReference type="EMBL" id="KAJ3208111.1"/>
    </source>
</evidence>
<evidence type="ECO:0000313" key="2">
    <source>
        <dbReference type="Proteomes" id="UP001211065"/>
    </source>
</evidence>
<dbReference type="Proteomes" id="UP001211065">
    <property type="component" value="Unassembled WGS sequence"/>
</dbReference>
<sequence length="66" mass="7429">MAKYSPSQLTSFAAKGKLLDNESAEIAKMEIDDLSFGTFLTTDSALSRKTLQSTSKWHKLTKFFKH</sequence>
<comment type="caution">
    <text evidence="1">The sequence shown here is derived from an EMBL/GenBank/DDBJ whole genome shotgun (WGS) entry which is preliminary data.</text>
</comment>
<name>A0AAD5TV33_9FUNG</name>
<reference evidence="1" key="1">
    <citation type="submission" date="2020-05" db="EMBL/GenBank/DDBJ databases">
        <title>Phylogenomic resolution of chytrid fungi.</title>
        <authorList>
            <person name="Stajich J.E."/>
            <person name="Amses K."/>
            <person name="Simmons R."/>
            <person name="Seto K."/>
            <person name="Myers J."/>
            <person name="Bonds A."/>
            <person name="Quandt C.A."/>
            <person name="Barry K."/>
            <person name="Liu P."/>
            <person name="Grigoriev I."/>
            <person name="Longcore J.E."/>
            <person name="James T.Y."/>
        </authorList>
    </citation>
    <scope>NUCLEOTIDE SEQUENCE</scope>
    <source>
        <strain evidence="1">JEL0476</strain>
    </source>
</reference>
<dbReference type="AlphaFoldDB" id="A0AAD5TV33"/>